<evidence type="ECO:0000256" key="2">
    <source>
        <dbReference type="ARBA" id="ARBA00022552"/>
    </source>
</evidence>
<keyword evidence="2" id="KW-0698">rRNA processing</keyword>
<name>A0A931GJV6_9MICC</name>
<evidence type="ECO:0000256" key="3">
    <source>
        <dbReference type="ARBA" id="ARBA00022603"/>
    </source>
</evidence>
<dbReference type="InterPro" id="IPR058679">
    <property type="entry name" value="RlmG_N"/>
</dbReference>
<evidence type="ECO:0000313" key="8">
    <source>
        <dbReference type="Proteomes" id="UP000625033"/>
    </source>
</evidence>
<reference evidence="7" key="1">
    <citation type="submission" date="2020-11" db="EMBL/GenBank/DDBJ databases">
        <title>Sequencing the genomes of 1000 actinobacteria strains.</title>
        <authorList>
            <person name="Klenk H.-P."/>
        </authorList>
    </citation>
    <scope>NUCLEOTIDE SEQUENCE</scope>
    <source>
        <strain evidence="7">DSM 26152</strain>
    </source>
</reference>
<evidence type="ECO:0000259" key="6">
    <source>
        <dbReference type="Pfam" id="PF26049"/>
    </source>
</evidence>
<dbReference type="SUPFAM" id="SSF53335">
    <property type="entry name" value="S-adenosyl-L-methionine-dependent methyltransferases"/>
    <property type="match status" value="1"/>
</dbReference>
<dbReference type="InterPro" id="IPR046977">
    <property type="entry name" value="RsmC/RlmG"/>
</dbReference>
<organism evidence="7 8">
    <name type="scientific">Zhihengliuella flava</name>
    <dbReference type="NCBI Taxonomy" id="1285193"/>
    <lineage>
        <taxon>Bacteria</taxon>
        <taxon>Bacillati</taxon>
        <taxon>Actinomycetota</taxon>
        <taxon>Actinomycetes</taxon>
        <taxon>Micrococcales</taxon>
        <taxon>Micrococcaceae</taxon>
        <taxon>Zhihengliuella</taxon>
    </lineage>
</organism>
<keyword evidence="3 7" id="KW-0489">Methyltransferase</keyword>
<evidence type="ECO:0000259" key="5">
    <source>
        <dbReference type="Pfam" id="PF05175"/>
    </source>
</evidence>
<evidence type="ECO:0000256" key="4">
    <source>
        <dbReference type="ARBA" id="ARBA00022679"/>
    </source>
</evidence>
<evidence type="ECO:0000313" key="7">
    <source>
        <dbReference type="EMBL" id="MBG6085746.1"/>
    </source>
</evidence>
<dbReference type="GO" id="GO:0052914">
    <property type="term" value="F:16S rRNA (guanine(1207)-N(2))-methyltransferase activity"/>
    <property type="evidence" value="ECO:0007669"/>
    <property type="project" value="UniProtKB-EC"/>
</dbReference>
<dbReference type="InterPro" id="IPR029063">
    <property type="entry name" value="SAM-dependent_MTases_sf"/>
</dbReference>
<dbReference type="PANTHER" id="PTHR47816">
    <property type="entry name" value="RIBOSOMAL RNA SMALL SUBUNIT METHYLTRANSFERASE C"/>
    <property type="match status" value="1"/>
</dbReference>
<dbReference type="InterPro" id="IPR002052">
    <property type="entry name" value="DNA_methylase_N6_adenine_CS"/>
</dbReference>
<accession>A0A931GJV6</accession>
<dbReference type="GO" id="GO:0003676">
    <property type="term" value="F:nucleic acid binding"/>
    <property type="evidence" value="ECO:0007669"/>
    <property type="project" value="InterPro"/>
</dbReference>
<sequence>MSAAQTSAQRTELWAQLRRWPDPEAENLQAHDTADELLLDLAVERGVLPAEGGSVAVIGDQYGALTLALAQQGLTGHRVHTDRLASERAITANAERAQLGASFDLLSPASEKADSLDDFAATFLTGVRLVLMHLPRSLEELRDWARLIARHAAPDVTVLAGGRIKHMNRGMNDVLAEAFTTVDVSLARRKARVIAARGPRPVTAPALAAASYEVGLARPLQLRATGGTFGGAKLDPGTRFLLPSLAAVRGAERAVDLGSGNGTIAAYLALTHPGLRVVASDQSAAAVLSTRATLRANNVSDRAVVVQDDALSAQPDGSADLIVLNPPFHVGNTVHVGIALKLFRAAGRVLAPGGELWCVWNSHLRYRGRLEQFVGPTRQVARNTKFTVTVSTRS</sequence>
<keyword evidence="8" id="KW-1185">Reference proteome</keyword>
<dbReference type="Pfam" id="PF26049">
    <property type="entry name" value="RLMG_N"/>
    <property type="match status" value="1"/>
</dbReference>
<feature type="domain" description="RlmG N-terminal" evidence="6">
    <location>
        <begin position="14"/>
        <end position="197"/>
    </location>
</feature>
<feature type="domain" description="Methyltransferase small" evidence="5">
    <location>
        <begin position="221"/>
        <end position="389"/>
    </location>
</feature>
<dbReference type="PROSITE" id="PS00092">
    <property type="entry name" value="N6_MTASE"/>
    <property type="match status" value="1"/>
</dbReference>
<dbReference type="AlphaFoldDB" id="A0A931GJV6"/>
<keyword evidence="4 7" id="KW-0808">Transferase</keyword>
<dbReference type="InterPro" id="IPR007848">
    <property type="entry name" value="Small_mtfrase_dom"/>
</dbReference>
<keyword evidence="1" id="KW-0963">Cytoplasm</keyword>
<dbReference type="RefSeq" id="WP_196836900.1">
    <property type="nucleotide sequence ID" value="NZ_JADOTZ010000001.1"/>
</dbReference>
<evidence type="ECO:0000256" key="1">
    <source>
        <dbReference type="ARBA" id="ARBA00022490"/>
    </source>
</evidence>
<dbReference type="Proteomes" id="UP000625033">
    <property type="component" value="Unassembled WGS sequence"/>
</dbReference>
<dbReference type="EMBL" id="JADOTZ010000001">
    <property type="protein sequence ID" value="MBG6085746.1"/>
    <property type="molecule type" value="Genomic_DNA"/>
</dbReference>
<dbReference type="Gene3D" id="3.40.50.150">
    <property type="entry name" value="Vaccinia Virus protein VP39"/>
    <property type="match status" value="2"/>
</dbReference>
<dbReference type="EC" id="2.1.1.172" evidence="7"/>
<proteinExistence type="predicted"/>
<dbReference type="Pfam" id="PF05175">
    <property type="entry name" value="MTS"/>
    <property type="match status" value="1"/>
</dbReference>
<comment type="caution">
    <text evidence="7">The sequence shown here is derived from an EMBL/GenBank/DDBJ whole genome shotgun (WGS) entry which is preliminary data.</text>
</comment>
<dbReference type="CDD" id="cd02440">
    <property type="entry name" value="AdoMet_MTases"/>
    <property type="match status" value="1"/>
</dbReference>
<protein>
    <submittedName>
        <fullName evidence="7">16S rRNA (Guanine1207-N2)-methyltransferase</fullName>
        <ecNumber evidence="7">2.1.1.172</ecNumber>
    </submittedName>
</protein>
<gene>
    <name evidence="7" type="ORF">IW252_002513</name>
</gene>
<dbReference type="PANTHER" id="PTHR47816:SF5">
    <property type="entry name" value="RIBOSOMAL RNA LARGE SUBUNIT METHYLTRANSFERASE G"/>
    <property type="match status" value="1"/>
</dbReference>